<evidence type="ECO:0000313" key="1">
    <source>
        <dbReference type="EMBL" id="MDC0682903.1"/>
    </source>
</evidence>
<protein>
    <recommendedName>
        <fullName evidence="3">Tryptophan synthase alpha chain</fullName>
    </recommendedName>
</protein>
<dbReference type="PROSITE" id="PS51257">
    <property type="entry name" value="PROKAR_LIPOPROTEIN"/>
    <property type="match status" value="1"/>
</dbReference>
<organism evidence="1 2">
    <name type="scientific">Sorangium atrum</name>
    <dbReference type="NCBI Taxonomy" id="2995308"/>
    <lineage>
        <taxon>Bacteria</taxon>
        <taxon>Pseudomonadati</taxon>
        <taxon>Myxococcota</taxon>
        <taxon>Polyangia</taxon>
        <taxon>Polyangiales</taxon>
        <taxon>Polyangiaceae</taxon>
        <taxon>Sorangium</taxon>
    </lineage>
</organism>
<proteinExistence type="predicted"/>
<gene>
    <name evidence="1" type="ORF">POL72_34570</name>
</gene>
<evidence type="ECO:0008006" key="3">
    <source>
        <dbReference type="Google" id="ProtNLM"/>
    </source>
</evidence>
<dbReference type="EMBL" id="JAQNDK010000004">
    <property type="protein sequence ID" value="MDC0682903.1"/>
    <property type="molecule type" value="Genomic_DNA"/>
</dbReference>
<name>A0ABT5C8Z8_9BACT</name>
<keyword evidence="2" id="KW-1185">Reference proteome</keyword>
<dbReference type="RefSeq" id="WP_272101053.1">
    <property type="nucleotide sequence ID" value="NZ_JAQNDK010000004.1"/>
</dbReference>
<evidence type="ECO:0000313" key="2">
    <source>
        <dbReference type="Proteomes" id="UP001217485"/>
    </source>
</evidence>
<reference evidence="1 2" key="1">
    <citation type="submission" date="2023-01" db="EMBL/GenBank/DDBJ databases">
        <title>Minimal conservation of predation-associated metabolite biosynthetic gene clusters underscores biosynthetic potential of Myxococcota including descriptions for ten novel species: Archangium lansinium sp. nov., Myxococcus landrumus sp. nov., Nannocystis bai.</title>
        <authorList>
            <person name="Ahearne A."/>
            <person name="Stevens C."/>
            <person name="Dowd S."/>
        </authorList>
    </citation>
    <scope>NUCLEOTIDE SEQUENCE [LARGE SCALE GENOMIC DNA]</scope>
    <source>
        <strain evidence="1 2">WIWO2</strain>
    </source>
</reference>
<dbReference type="Proteomes" id="UP001217485">
    <property type="component" value="Unassembled WGS sequence"/>
</dbReference>
<sequence>MKARAWLVTLAMFTAAGCGSDGGETGSATCTGAGCACTGFDCECVAGADCKTYCGSTSCSLDCTANTKCNGSSEGALTLQCFDTSECKGNGGDGSVISCTGQSDCDLKADAGSTAVCEDQAKCKFNLGPGATIRCGDESHCELKCDADCVATCAETAECKVSCGADSTPGVTCPDGRLVCGKAC</sequence>
<accession>A0ABT5C8Z8</accession>
<comment type="caution">
    <text evidence="1">The sequence shown here is derived from an EMBL/GenBank/DDBJ whole genome shotgun (WGS) entry which is preliminary data.</text>
</comment>